<accession>A0ABU0N0Y2</accession>
<dbReference type="CDD" id="cd04617">
    <property type="entry name" value="CBS_pair_CcpN"/>
    <property type="match status" value="1"/>
</dbReference>
<dbReference type="Gene3D" id="1.10.10.10">
    <property type="entry name" value="Winged helix-like DNA-binding domain superfamily/Winged helix DNA-binding domain"/>
    <property type="match status" value="1"/>
</dbReference>
<keyword evidence="5" id="KW-1185">Reference proteome</keyword>
<dbReference type="InterPro" id="IPR046342">
    <property type="entry name" value="CBS_dom_sf"/>
</dbReference>
<evidence type="ECO:0000313" key="5">
    <source>
        <dbReference type="Proteomes" id="UP001232584"/>
    </source>
</evidence>
<keyword evidence="1" id="KW-0677">Repeat</keyword>
<dbReference type="InterPro" id="IPR051462">
    <property type="entry name" value="CBS_domain-containing"/>
</dbReference>
<dbReference type="Pfam" id="PF08279">
    <property type="entry name" value="HTH_11"/>
    <property type="match status" value="1"/>
</dbReference>
<evidence type="ECO:0000259" key="3">
    <source>
        <dbReference type="PROSITE" id="PS51371"/>
    </source>
</evidence>
<gene>
    <name evidence="4" type="ORF">QOZ92_001876</name>
</gene>
<dbReference type="PANTHER" id="PTHR48108">
    <property type="entry name" value="CBS DOMAIN-CONTAINING PROTEIN CBSX2, CHLOROPLASTIC"/>
    <property type="match status" value="1"/>
</dbReference>
<dbReference type="InterPro" id="IPR013196">
    <property type="entry name" value="HTH_11"/>
</dbReference>
<reference evidence="4 5" key="1">
    <citation type="submission" date="2023-07" db="EMBL/GenBank/DDBJ databases">
        <title>Genomic Encyclopedia of Type Strains, Phase IV (KMG-IV): sequencing the most valuable type-strain genomes for metagenomic binning, comparative biology and taxonomic classification.</title>
        <authorList>
            <person name="Goeker M."/>
        </authorList>
    </citation>
    <scope>NUCLEOTIDE SEQUENCE [LARGE SCALE GENOMIC DNA]</scope>
    <source>
        <strain evidence="4 5">DSM 15049</strain>
    </source>
</reference>
<sequence>MIIIQLNNRQLKIIDIVKESEPITSESIAAKLNVTRATLRSDLAILTMTGVLDARPKVGYFYSGIDKVNLLGDKIKNKTVSDIMSMPIMVTQDASVYDTIVNIFLSDVGSVFIIDDEKELCGIVSRKDLLKATIGGGDINKIPVGMIMTRTPNVVIVTSEDTVVLAAKRIIEHEVDSIPVVEEIKGDNKITNKVVGRISKTNITKLFLEIADN</sequence>
<dbReference type="Pfam" id="PF00571">
    <property type="entry name" value="CBS"/>
    <property type="match status" value="2"/>
</dbReference>
<dbReference type="Proteomes" id="UP001232584">
    <property type="component" value="Unassembled WGS sequence"/>
</dbReference>
<organism evidence="4 5">
    <name type="scientific">Paraclostridium ghonii</name>
    <dbReference type="NCBI Taxonomy" id="29358"/>
    <lineage>
        <taxon>Bacteria</taxon>
        <taxon>Bacillati</taxon>
        <taxon>Bacillota</taxon>
        <taxon>Clostridia</taxon>
        <taxon>Peptostreptococcales</taxon>
        <taxon>Peptostreptococcaceae</taxon>
        <taxon>Paraclostridium</taxon>
    </lineage>
</organism>
<dbReference type="RefSeq" id="WP_307506628.1">
    <property type="nucleotide sequence ID" value="NZ_BAAACE010000005.1"/>
</dbReference>
<evidence type="ECO:0000256" key="1">
    <source>
        <dbReference type="ARBA" id="ARBA00022737"/>
    </source>
</evidence>
<dbReference type="Gene3D" id="3.10.580.10">
    <property type="entry name" value="CBS-domain"/>
    <property type="match status" value="1"/>
</dbReference>
<dbReference type="PANTHER" id="PTHR48108:SF32">
    <property type="entry name" value="TRANSCRIPTIONAL REPRESSOR CCPN"/>
    <property type="match status" value="1"/>
</dbReference>
<name>A0ABU0N0Y2_9FIRM</name>
<dbReference type="SMART" id="SM00116">
    <property type="entry name" value="CBS"/>
    <property type="match status" value="2"/>
</dbReference>
<dbReference type="InterPro" id="IPR016842">
    <property type="entry name" value="UCP026546_HTH-CBS"/>
</dbReference>
<keyword evidence="2" id="KW-0129">CBS domain</keyword>
<dbReference type="InterPro" id="IPR000644">
    <property type="entry name" value="CBS_dom"/>
</dbReference>
<dbReference type="InterPro" id="IPR036388">
    <property type="entry name" value="WH-like_DNA-bd_sf"/>
</dbReference>
<dbReference type="PIRSF" id="PIRSF026546">
    <property type="entry name" value="UCP026546_CBS_YqzB"/>
    <property type="match status" value="1"/>
</dbReference>
<dbReference type="SUPFAM" id="SSF46785">
    <property type="entry name" value="Winged helix' DNA-binding domain"/>
    <property type="match status" value="1"/>
</dbReference>
<feature type="domain" description="CBS" evidence="3">
    <location>
        <begin position="83"/>
        <end position="139"/>
    </location>
</feature>
<dbReference type="PROSITE" id="PS51371">
    <property type="entry name" value="CBS"/>
    <property type="match status" value="2"/>
</dbReference>
<comment type="caution">
    <text evidence="4">The sequence shown here is derived from an EMBL/GenBank/DDBJ whole genome shotgun (WGS) entry which is preliminary data.</text>
</comment>
<evidence type="ECO:0000313" key="4">
    <source>
        <dbReference type="EMBL" id="MDQ0556760.1"/>
    </source>
</evidence>
<feature type="domain" description="CBS" evidence="3">
    <location>
        <begin position="148"/>
        <end position="213"/>
    </location>
</feature>
<protein>
    <submittedName>
        <fullName evidence="4">CBS domain-containing protein</fullName>
    </submittedName>
</protein>
<dbReference type="EMBL" id="JAUSWG010000007">
    <property type="protein sequence ID" value="MDQ0556760.1"/>
    <property type="molecule type" value="Genomic_DNA"/>
</dbReference>
<dbReference type="SUPFAM" id="SSF54631">
    <property type="entry name" value="CBS-domain pair"/>
    <property type="match status" value="1"/>
</dbReference>
<proteinExistence type="predicted"/>
<dbReference type="InterPro" id="IPR036390">
    <property type="entry name" value="WH_DNA-bd_sf"/>
</dbReference>
<evidence type="ECO:0000256" key="2">
    <source>
        <dbReference type="PROSITE-ProRule" id="PRU00703"/>
    </source>
</evidence>